<dbReference type="EMBL" id="CP132942">
    <property type="protein sequence ID" value="XCB34585.1"/>
    <property type="molecule type" value="Genomic_DNA"/>
</dbReference>
<organism evidence="1">
    <name type="scientific">Tunturiibacter psychrotolerans</name>
    <dbReference type="NCBI Taxonomy" id="3069686"/>
    <lineage>
        <taxon>Bacteria</taxon>
        <taxon>Pseudomonadati</taxon>
        <taxon>Acidobacteriota</taxon>
        <taxon>Terriglobia</taxon>
        <taxon>Terriglobales</taxon>
        <taxon>Acidobacteriaceae</taxon>
        <taxon>Tunturiibacter</taxon>
    </lineage>
</organism>
<evidence type="ECO:0000313" key="1">
    <source>
        <dbReference type="EMBL" id="XCB34585.1"/>
    </source>
</evidence>
<gene>
    <name evidence="1" type="ORF">RBB77_06755</name>
</gene>
<reference evidence="1" key="1">
    <citation type="submission" date="2023-08" db="EMBL/GenBank/DDBJ databases">
        <authorList>
            <person name="Messyasz A."/>
            <person name="Mannisto M.K."/>
            <person name="Kerkhof L.J."/>
            <person name="Haggblom M."/>
        </authorList>
    </citation>
    <scope>NUCLEOTIDE SEQUENCE</scope>
    <source>
        <strain evidence="1">X5P6</strain>
    </source>
</reference>
<dbReference type="KEGG" id="tpsc:RBB77_06755"/>
<dbReference type="InterPro" id="IPR041916">
    <property type="entry name" value="Anti_sigma_zinc_sf"/>
</dbReference>
<dbReference type="RefSeq" id="WP_353065865.1">
    <property type="nucleotide sequence ID" value="NZ_CP132942.1"/>
</dbReference>
<dbReference type="AlphaFoldDB" id="A0AAU7ZUN0"/>
<dbReference type="Gene3D" id="1.10.10.1320">
    <property type="entry name" value="Anti-sigma factor, zinc-finger domain"/>
    <property type="match status" value="1"/>
</dbReference>
<evidence type="ECO:0008006" key="2">
    <source>
        <dbReference type="Google" id="ProtNLM"/>
    </source>
</evidence>
<name>A0AAU7ZUN0_9BACT</name>
<reference evidence="1" key="2">
    <citation type="journal article" date="2024" name="Environ. Microbiol.">
        <title>Genome analysis and description of Tunturibacter gen. nov. expands the diversity of Terriglobia in tundra soils.</title>
        <authorList>
            <person name="Messyasz A."/>
            <person name="Mannisto M.K."/>
            <person name="Kerkhof L.J."/>
            <person name="Haggblom M.M."/>
        </authorList>
    </citation>
    <scope>NUCLEOTIDE SEQUENCE</scope>
    <source>
        <strain evidence="1">X5P6</strain>
    </source>
</reference>
<protein>
    <recommendedName>
        <fullName evidence="2">Zinc-finger domain-containing protein</fullName>
    </recommendedName>
</protein>
<accession>A0AAU7ZUN0</accession>
<proteinExistence type="predicted"/>
<sequence>MWREDSHPKEEELLLLVDGELSTRRASRIRAHLTACWDCRARVTEIEQTITGFVRTHRQSIDPMLPPAAESGAQLRYQLAELASRPLPDSWRRFFHPGPVIRFGVYGTITAILTILGGEAIYHRFTPRVPDPATATLALRAIPDRNLTPGAARQVAIKDICSVAHEEVIKPVSLSLRQQVFHEYGIINPNPDDYEIDYLIAPELGGLEDIQNLWPEPNTSPTWNSHAKDALEERLHELVCSGKLDVATAQHDISTNWIAAYKKYLPAEAGFPEGVNSSQNRLTSLAAF</sequence>